<keyword evidence="2" id="KW-0812">Transmembrane</keyword>
<evidence type="ECO:0000313" key="4">
    <source>
        <dbReference type="Proteomes" id="UP001596496"/>
    </source>
</evidence>
<feature type="compositionally biased region" description="Basic and acidic residues" evidence="1">
    <location>
        <begin position="295"/>
        <end position="304"/>
    </location>
</feature>
<dbReference type="RefSeq" id="WP_380829285.1">
    <property type="nucleotide sequence ID" value="NZ_JBHTCG010000017.1"/>
</dbReference>
<accession>A0ABW2PC85</accession>
<feature type="transmembrane region" description="Helical" evidence="2">
    <location>
        <begin position="535"/>
        <end position="552"/>
    </location>
</feature>
<feature type="compositionally biased region" description="Acidic residues" evidence="1">
    <location>
        <begin position="105"/>
        <end position="133"/>
    </location>
</feature>
<feature type="compositionally biased region" description="Acidic residues" evidence="1">
    <location>
        <begin position="317"/>
        <end position="327"/>
    </location>
</feature>
<feature type="transmembrane region" description="Helical" evidence="2">
    <location>
        <begin position="678"/>
        <end position="697"/>
    </location>
</feature>
<feature type="transmembrane region" description="Helical" evidence="2">
    <location>
        <begin position="738"/>
        <end position="758"/>
    </location>
</feature>
<feature type="transmembrane region" description="Helical" evidence="2">
    <location>
        <begin position="419"/>
        <end position="442"/>
    </location>
</feature>
<dbReference type="EMBL" id="JBHTCG010000017">
    <property type="protein sequence ID" value="MFC7385343.1"/>
    <property type="molecule type" value="Genomic_DNA"/>
</dbReference>
<reference evidence="4" key="1">
    <citation type="journal article" date="2019" name="Int. J. Syst. Evol. Microbiol.">
        <title>The Global Catalogue of Microorganisms (GCM) 10K type strain sequencing project: providing services to taxonomists for standard genome sequencing and annotation.</title>
        <authorList>
            <consortium name="The Broad Institute Genomics Platform"/>
            <consortium name="The Broad Institute Genome Sequencing Center for Infectious Disease"/>
            <person name="Wu L."/>
            <person name="Ma J."/>
        </authorList>
    </citation>
    <scope>NUCLEOTIDE SEQUENCE [LARGE SCALE GENOMIC DNA]</scope>
    <source>
        <strain evidence="4">CECT 7649</strain>
    </source>
</reference>
<keyword evidence="2" id="KW-0472">Membrane</keyword>
<feature type="transmembrane region" description="Helical" evidence="2">
    <location>
        <begin position="1023"/>
        <end position="1046"/>
    </location>
</feature>
<gene>
    <name evidence="3" type="ORF">ACFQSB_24265</name>
</gene>
<feature type="compositionally biased region" description="Acidic residues" evidence="1">
    <location>
        <begin position="235"/>
        <end position="254"/>
    </location>
</feature>
<evidence type="ECO:0000256" key="1">
    <source>
        <dbReference type="SAM" id="MobiDB-lite"/>
    </source>
</evidence>
<feature type="transmembrane region" description="Helical" evidence="2">
    <location>
        <begin position="1058"/>
        <end position="1079"/>
    </location>
</feature>
<feature type="transmembrane region" description="Helical" evidence="2">
    <location>
        <begin position="640"/>
        <end position="657"/>
    </location>
</feature>
<sequence>MRQRTGDEVTEDTATKIATPADDDALDPANDPGTGHPAHQNAGAEADDAGPEADLEAEQPLDAADRPDAGDPGAGIAARDAEDDLDAEATDTEDGPDAEATGPEEGPDGEDALDAEDGPGTEEAPDAEDDSDVTSEFTRPVALPIDRAPAPADTAESGDSDDDAGTAEPGDTDDTDDAERADDAEGGDDDADDADVTQVLQLPVQPTPSRVAKDATEDAGTARDTASADAHAEAPSDDDGDDDGDDTAQSDDELAVVPAGEPVDQDVTQVIPLPLPASRPRPVARAVQAPPAPEEPLRPDDRAKAAAGRTDAPDDPDHPDDSDESDTPDTTPAVAQAAPGTPPKLSAATASGAVPSGVAVAEAVEVGDRAEPRVSRLAASVASWLPPLLTLEGLVMYVLALRVPHGAMRGVDLDRINGLGLISVLPVTAFAAIALIIVSFFVTLTQNTDRKGLLLFQLAAVTFTLHGAAALVEAEPRFPTAWVHAGFAEYIGRAGEALPGLDARFAWPGFFALFGFVLRAAGVEDPSTVLQWTPLVSNLLYLLPFVLILRQIVATTRARWFAALLFILVQWIGQDYFSPQGFTFALYLVFVAVLMRWFGRAEPRTAPLPPKGFLRRTLARLDRLTPGELPARPTTVTDRVVLLTLLVGLFFATTATHQITPFMMMGALTGLILLRRSALSLALPVFFGLIVIAWINYQATPFWSGRIDELFGGIGKIFANLQENTGDRLVGTDAQHGIVLKVRLGICGVILLFAAVGLLRRLRRGVGDRAAAVLLCVPTLALGLQSYGGEIGLRVYMFALPAACILGAYAFFPNLPAHTTDAREGETVPIRRRTMRYAPGTTRRVSAVLAAVTALALAGAFLVARYGNEKFERVTTGEAAAMHYVYAHDRPSARLLYLVPILGEEVTPTIPWRERDIDRVEYDQALVTKDPADLAGVLTALRGKAPNTFLITTRGQAAYLELNEGFPPEWGERFRAALDASTKLKRVYANQDAAIYTLRTYPKGSEIPPPAPVTMVGDRSTPWTPFGLVALALAVSTLFAAELARLRGTERAARGRRKLVIIGLLMTAAALAVIVERFLTLTSG</sequence>
<feature type="compositionally biased region" description="Acidic residues" evidence="1">
    <location>
        <begin position="45"/>
        <end position="59"/>
    </location>
</feature>
<evidence type="ECO:0000313" key="3">
    <source>
        <dbReference type="EMBL" id="MFC7385343.1"/>
    </source>
</evidence>
<proteinExistence type="predicted"/>
<feature type="compositionally biased region" description="Low complexity" evidence="1">
    <location>
        <begin position="280"/>
        <end position="289"/>
    </location>
</feature>
<feature type="transmembrane region" description="Helical" evidence="2">
    <location>
        <begin position="793"/>
        <end position="812"/>
    </location>
</feature>
<protein>
    <submittedName>
        <fullName evidence="3">Uncharacterized protein</fullName>
    </submittedName>
</protein>
<name>A0ABW2PC85_9ACTN</name>
<feature type="transmembrane region" description="Helical" evidence="2">
    <location>
        <begin position="581"/>
        <end position="599"/>
    </location>
</feature>
<evidence type="ECO:0000256" key="2">
    <source>
        <dbReference type="SAM" id="Phobius"/>
    </source>
</evidence>
<feature type="transmembrane region" description="Helical" evidence="2">
    <location>
        <begin position="454"/>
        <end position="472"/>
    </location>
</feature>
<keyword evidence="2" id="KW-1133">Transmembrane helix</keyword>
<keyword evidence="4" id="KW-1185">Reference proteome</keyword>
<feature type="transmembrane region" description="Helical" evidence="2">
    <location>
        <begin position="505"/>
        <end position="523"/>
    </location>
</feature>
<feature type="region of interest" description="Disordered" evidence="1">
    <location>
        <begin position="1"/>
        <end position="352"/>
    </location>
</feature>
<feature type="transmembrane region" description="Helical" evidence="2">
    <location>
        <begin position="377"/>
        <end position="399"/>
    </location>
</feature>
<dbReference type="Proteomes" id="UP001596496">
    <property type="component" value="Unassembled WGS sequence"/>
</dbReference>
<feature type="compositionally biased region" description="Acidic residues" evidence="1">
    <location>
        <begin position="156"/>
        <end position="195"/>
    </location>
</feature>
<feature type="transmembrane region" description="Helical" evidence="2">
    <location>
        <begin position="845"/>
        <end position="864"/>
    </location>
</feature>
<comment type="caution">
    <text evidence="3">The sequence shown here is derived from an EMBL/GenBank/DDBJ whole genome shotgun (WGS) entry which is preliminary data.</text>
</comment>
<organism evidence="3 4">
    <name type="scientific">Sphaerisporangium rhizosphaerae</name>
    <dbReference type="NCBI Taxonomy" id="2269375"/>
    <lineage>
        <taxon>Bacteria</taxon>
        <taxon>Bacillati</taxon>
        <taxon>Actinomycetota</taxon>
        <taxon>Actinomycetes</taxon>
        <taxon>Streptosporangiales</taxon>
        <taxon>Streptosporangiaceae</taxon>
        <taxon>Sphaerisporangium</taxon>
    </lineage>
</organism>
<feature type="compositionally biased region" description="Acidic residues" evidence="1">
    <location>
        <begin position="81"/>
        <end position="97"/>
    </location>
</feature>